<evidence type="ECO:0000313" key="4">
    <source>
        <dbReference type="Proteomes" id="UP000324996"/>
    </source>
</evidence>
<sequence length="313" mass="33094">MADERLFCFGLGYSARALAARLKGQGWTIAGTARTIEGCAELIAMGYEAHLFDGTKPMDDRGLAALMAAGFVLSSAPPFNDDPDDGLEAGGNDPVLRHHGADLADFASCPSGAVRWLGYLSTTGVYGDHQGGWVDETTPPTPATDRGGRRVLAEQAWLGLRAADGQGLPVHVFRLAGIYGPGRSPFDALRAGRAQRIAKPGQVFSRIHVDDIAQVLMASMARPRAGAVYNVCDDLPAASSDVTAFAADLLGLGPIPEIPFEQAQLSPMARSFYADNKRVANRLIHDELGVDLAYPDYRAGLCAILDAEGARAG</sequence>
<reference evidence="3 4" key="1">
    <citation type="submission" date="2019-09" db="EMBL/GenBank/DDBJ databases">
        <title>NBRP : Genome information of microbial organism related human and environment.</title>
        <authorList>
            <person name="Hattori M."/>
            <person name="Oshima K."/>
            <person name="Inaba H."/>
            <person name="Suda W."/>
            <person name="Sakamoto M."/>
            <person name="Iino T."/>
            <person name="Kitahara M."/>
            <person name="Oshida Y."/>
            <person name="Iida T."/>
            <person name="Kudo T."/>
            <person name="Itoh T."/>
            <person name="Ohkuma M."/>
        </authorList>
    </citation>
    <scope>NUCLEOTIDE SEQUENCE [LARGE SCALE GENOMIC DNA]</scope>
    <source>
        <strain evidence="3 4">Q-1</strain>
    </source>
</reference>
<dbReference type="InterPro" id="IPR001509">
    <property type="entry name" value="Epimerase_deHydtase"/>
</dbReference>
<feature type="domain" description="NAD-dependent epimerase/dehydratase" evidence="2">
    <location>
        <begin position="117"/>
        <end position="232"/>
    </location>
</feature>
<dbReference type="CDD" id="cd05266">
    <property type="entry name" value="SDR_a4"/>
    <property type="match status" value="1"/>
</dbReference>
<keyword evidence="4" id="KW-1185">Reference proteome</keyword>
<dbReference type="Proteomes" id="UP000324996">
    <property type="component" value="Unassembled WGS sequence"/>
</dbReference>
<dbReference type="PANTHER" id="PTHR43574">
    <property type="entry name" value="EPIMERASE-RELATED"/>
    <property type="match status" value="1"/>
</dbReference>
<dbReference type="AlphaFoldDB" id="A0A5A7N8M7"/>
<organism evidence="3 4">
    <name type="scientific">Iodidimonas nitroreducens</name>
    <dbReference type="NCBI Taxonomy" id="1236968"/>
    <lineage>
        <taxon>Bacteria</taxon>
        <taxon>Pseudomonadati</taxon>
        <taxon>Pseudomonadota</taxon>
        <taxon>Alphaproteobacteria</taxon>
        <taxon>Iodidimonadales</taxon>
        <taxon>Iodidimonadaceae</taxon>
        <taxon>Iodidimonas</taxon>
    </lineage>
</organism>
<name>A0A5A7N8M7_9PROT</name>
<dbReference type="SUPFAM" id="SSF51735">
    <property type="entry name" value="NAD(P)-binding Rossmann-fold domains"/>
    <property type="match status" value="1"/>
</dbReference>
<keyword evidence="1" id="KW-0520">NAD</keyword>
<dbReference type="InterPro" id="IPR036291">
    <property type="entry name" value="NAD(P)-bd_dom_sf"/>
</dbReference>
<dbReference type="Pfam" id="PF01370">
    <property type="entry name" value="Epimerase"/>
    <property type="match status" value="1"/>
</dbReference>
<evidence type="ECO:0000313" key="3">
    <source>
        <dbReference type="EMBL" id="GER04701.1"/>
    </source>
</evidence>
<protein>
    <submittedName>
        <fullName evidence="3">NAD(P)-dependent oxidoreductase</fullName>
    </submittedName>
</protein>
<gene>
    <name evidence="3" type="ORF">JCM17846_23830</name>
</gene>
<dbReference type="Gene3D" id="3.40.50.720">
    <property type="entry name" value="NAD(P)-binding Rossmann-like Domain"/>
    <property type="match status" value="1"/>
</dbReference>
<accession>A0A5A7N8M7</accession>
<comment type="caution">
    <text evidence="3">The sequence shown here is derived from an EMBL/GenBank/DDBJ whole genome shotgun (WGS) entry which is preliminary data.</text>
</comment>
<evidence type="ECO:0000259" key="2">
    <source>
        <dbReference type="Pfam" id="PF01370"/>
    </source>
</evidence>
<dbReference type="RefSeq" id="WP_042087086.1">
    <property type="nucleotide sequence ID" value="NZ_BKCN01000013.1"/>
</dbReference>
<dbReference type="EMBL" id="BKCN01000013">
    <property type="protein sequence ID" value="GER04701.1"/>
    <property type="molecule type" value="Genomic_DNA"/>
</dbReference>
<proteinExistence type="predicted"/>
<evidence type="ECO:0000256" key="1">
    <source>
        <dbReference type="ARBA" id="ARBA00023027"/>
    </source>
</evidence>